<reference evidence="5 6" key="1">
    <citation type="submission" date="2017-06" db="EMBL/GenBank/DDBJ databases">
        <title>Draft genome sequence of anaerobic fermentative bacterium Anaeromicrobium sediminis DY2726D isolated from West Pacific Ocean sediments.</title>
        <authorList>
            <person name="Zeng X."/>
        </authorList>
    </citation>
    <scope>NUCLEOTIDE SEQUENCE [LARGE SCALE GENOMIC DNA]</scope>
    <source>
        <strain evidence="5 6">DY2726D</strain>
    </source>
</reference>
<dbReference type="Gene3D" id="1.10.10.10">
    <property type="entry name" value="Winged helix-like DNA-binding domain superfamily/Winged helix DNA-binding domain"/>
    <property type="match status" value="1"/>
</dbReference>
<dbReference type="InterPro" id="IPR036388">
    <property type="entry name" value="WH-like_DNA-bd_sf"/>
</dbReference>
<dbReference type="RefSeq" id="WP_095135432.1">
    <property type="nucleotide sequence ID" value="NZ_NIBG01000027.1"/>
</dbReference>
<dbReference type="OrthoDB" id="9791143at2"/>
<keyword evidence="6" id="KW-1185">Reference proteome</keyword>
<evidence type="ECO:0000256" key="2">
    <source>
        <dbReference type="ARBA" id="ARBA00023125"/>
    </source>
</evidence>
<keyword evidence="2" id="KW-0238">DNA-binding</keyword>
<dbReference type="InterPro" id="IPR002577">
    <property type="entry name" value="HTH_HxlR"/>
</dbReference>
<gene>
    <name evidence="5" type="ORF">CCE28_19220</name>
</gene>
<comment type="caution">
    <text evidence="5">The sequence shown here is derived from an EMBL/GenBank/DDBJ whole genome shotgun (WGS) entry which is preliminary data.</text>
</comment>
<evidence type="ECO:0000256" key="1">
    <source>
        <dbReference type="ARBA" id="ARBA00023015"/>
    </source>
</evidence>
<dbReference type="PANTHER" id="PTHR33204">
    <property type="entry name" value="TRANSCRIPTIONAL REGULATOR, MARR FAMILY"/>
    <property type="match status" value="1"/>
</dbReference>
<protein>
    <submittedName>
        <fullName evidence="5">Transcriptional regulator</fullName>
    </submittedName>
</protein>
<dbReference type="AlphaFoldDB" id="A0A267ME69"/>
<sequence>MNKDLEKIENLTSSECGIEFTLSIMGGKWKPLILWFLAKKGIKRYGEIKRFIPSVTNKMLSQQLKELVTDELIHRKDYKVIPPKVEYSITEKGKTLVPVLDFMCSWGYEHENKKK</sequence>
<feature type="domain" description="HTH hxlR-type" evidence="4">
    <location>
        <begin position="16"/>
        <end position="115"/>
    </location>
</feature>
<dbReference type="InterPro" id="IPR036390">
    <property type="entry name" value="WH_DNA-bd_sf"/>
</dbReference>
<evidence type="ECO:0000313" key="6">
    <source>
        <dbReference type="Proteomes" id="UP000216024"/>
    </source>
</evidence>
<dbReference type="PANTHER" id="PTHR33204:SF29">
    <property type="entry name" value="TRANSCRIPTIONAL REGULATOR"/>
    <property type="match status" value="1"/>
</dbReference>
<dbReference type="GO" id="GO:0003677">
    <property type="term" value="F:DNA binding"/>
    <property type="evidence" value="ECO:0007669"/>
    <property type="project" value="UniProtKB-KW"/>
</dbReference>
<evidence type="ECO:0000313" key="5">
    <source>
        <dbReference type="EMBL" id="PAB57218.1"/>
    </source>
</evidence>
<dbReference type="SUPFAM" id="SSF46785">
    <property type="entry name" value="Winged helix' DNA-binding domain"/>
    <property type="match status" value="1"/>
</dbReference>
<dbReference type="PROSITE" id="PS51118">
    <property type="entry name" value="HTH_HXLR"/>
    <property type="match status" value="1"/>
</dbReference>
<dbReference type="EMBL" id="NIBG01000027">
    <property type="protein sequence ID" value="PAB57218.1"/>
    <property type="molecule type" value="Genomic_DNA"/>
</dbReference>
<organism evidence="5 6">
    <name type="scientific">Anaeromicrobium sediminis</name>
    <dbReference type="NCBI Taxonomy" id="1478221"/>
    <lineage>
        <taxon>Bacteria</taxon>
        <taxon>Bacillati</taxon>
        <taxon>Bacillota</taxon>
        <taxon>Clostridia</taxon>
        <taxon>Peptostreptococcales</taxon>
        <taxon>Thermotaleaceae</taxon>
        <taxon>Anaeromicrobium</taxon>
    </lineage>
</organism>
<evidence type="ECO:0000259" key="4">
    <source>
        <dbReference type="PROSITE" id="PS51118"/>
    </source>
</evidence>
<dbReference type="Pfam" id="PF01638">
    <property type="entry name" value="HxlR"/>
    <property type="match status" value="1"/>
</dbReference>
<dbReference type="Proteomes" id="UP000216024">
    <property type="component" value="Unassembled WGS sequence"/>
</dbReference>
<proteinExistence type="predicted"/>
<name>A0A267ME69_9FIRM</name>
<evidence type="ECO:0000256" key="3">
    <source>
        <dbReference type="ARBA" id="ARBA00023163"/>
    </source>
</evidence>
<keyword evidence="1" id="KW-0805">Transcription regulation</keyword>
<accession>A0A267ME69</accession>
<keyword evidence="3" id="KW-0804">Transcription</keyword>